<dbReference type="EMBL" id="JBHFEH010000013">
    <property type="protein sequence ID" value="KAL2055038.1"/>
    <property type="molecule type" value="Genomic_DNA"/>
</dbReference>
<keyword evidence="2" id="KW-1185">Reference proteome</keyword>
<proteinExistence type="predicted"/>
<evidence type="ECO:0000313" key="1">
    <source>
        <dbReference type="EMBL" id="KAL2055038.1"/>
    </source>
</evidence>
<dbReference type="Proteomes" id="UP001590951">
    <property type="component" value="Unassembled WGS sequence"/>
</dbReference>
<evidence type="ECO:0000313" key="2">
    <source>
        <dbReference type="Proteomes" id="UP001590951"/>
    </source>
</evidence>
<accession>A0ABR4BC84</accession>
<gene>
    <name evidence="1" type="ORF">ABVK25_004860</name>
</gene>
<name>A0ABR4BC84_9LECA</name>
<organism evidence="1 2">
    <name type="scientific">Lepraria finkii</name>
    <dbReference type="NCBI Taxonomy" id="1340010"/>
    <lineage>
        <taxon>Eukaryota</taxon>
        <taxon>Fungi</taxon>
        <taxon>Dikarya</taxon>
        <taxon>Ascomycota</taxon>
        <taxon>Pezizomycotina</taxon>
        <taxon>Lecanoromycetes</taxon>
        <taxon>OSLEUM clade</taxon>
        <taxon>Lecanoromycetidae</taxon>
        <taxon>Lecanorales</taxon>
        <taxon>Lecanorineae</taxon>
        <taxon>Stereocaulaceae</taxon>
        <taxon>Lepraria</taxon>
    </lineage>
</organism>
<sequence length="82" mass="9051">MLGISQHPLLMANETVSGWHASDNWSDNSTNVAIDAEAKKPGRNATEPYNGKEFWAYFTYTVPQYLLCLGQAAEGKGWGRST</sequence>
<reference evidence="1 2" key="1">
    <citation type="submission" date="2024-09" db="EMBL/GenBank/DDBJ databases">
        <title>Rethinking Asexuality: The Enigmatic Case of Functional Sexual Genes in Lepraria (Stereocaulaceae).</title>
        <authorList>
            <person name="Doellman M."/>
            <person name="Sun Y."/>
            <person name="Barcenas-Pena A."/>
            <person name="Lumbsch H.T."/>
            <person name="Grewe F."/>
        </authorList>
    </citation>
    <scope>NUCLEOTIDE SEQUENCE [LARGE SCALE GENOMIC DNA]</scope>
    <source>
        <strain evidence="1 2">Grewe 0041</strain>
    </source>
</reference>
<protein>
    <submittedName>
        <fullName evidence="1">Uncharacterized protein</fullName>
    </submittedName>
</protein>
<comment type="caution">
    <text evidence="1">The sequence shown here is derived from an EMBL/GenBank/DDBJ whole genome shotgun (WGS) entry which is preliminary data.</text>
</comment>